<feature type="binding site" evidence="4">
    <location>
        <position position="14"/>
    </location>
    <ligand>
        <name>Mg(2+)</name>
        <dbReference type="ChEBI" id="CHEBI:18420"/>
    </ligand>
</feature>
<evidence type="ECO:0000256" key="1">
    <source>
        <dbReference type="PIRNR" id="PIRNR000915"/>
    </source>
</evidence>
<feature type="binding site" evidence="4">
    <location>
        <position position="12"/>
    </location>
    <ligand>
        <name>Mg(2+)</name>
        <dbReference type="ChEBI" id="CHEBI:18420"/>
    </ligand>
</feature>
<dbReference type="Pfam" id="PF13344">
    <property type="entry name" value="Hydrolase_6"/>
    <property type="match status" value="1"/>
</dbReference>
<sequence length="272" mass="29706">MVEDRNLAFIFDLDGTLYLGDEILPGAKETLIWVRQLGAKVRFVTNNPRYGRDTYSKKLMRLGIPALVDEVVTSAQLTADYLKANQEFGKIFIIGEDQLRYELLSAGLDITNSPNADTVLVSFDTTLTYEKIMTGYQALKNGARFIATNPDPVCPSPDGGLVDAGAIIAALEAATGREIEVIVGKPSKLLGLWLSDQLKTPPKNCIVVGDRLNTDVRLGKQAGMITAWINPTNEKCIDAELKPDIILASIAELPDALSQFFKQGNGKRGLTY</sequence>
<dbReference type="SUPFAM" id="SSF56784">
    <property type="entry name" value="HAD-like"/>
    <property type="match status" value="1"/>
</dbReference>
<dbReference type="GO" id="GO:0005737">
    <property type="term" value="C:cytoplasm"/>
    <property type="evidence" value="ECO:0007669"/>
    <property type="project" value="TreeGrafter"/>
</dbReference>
<feature type="active site" description="Nucleophile" evidence="2">
    <location>
        <position position="12"/>
    </location>
</feature>
<dbReference type="InterPro" id="IPR006357">
    <property type="entry name" value="HAD-SF_hydro_IIA"/>
</dbReference>
<dbReference type="Gene3D" id="3.40.50.1000">
    <property type="entry name" value="HAD superfamily/HAD-like"/>
    <property type="match status" value="2"/>
</dbReference>
<keyword evidence="6" id="KW-1185">Reference proteome</keyword>
<feature type="binding site" evidence="4">
    <location>
        <position position="210"/>
    </location>
    <ligand>
        <name>Mg(2+)</name>
        <dbReference type="ChEBI" id="CHEBI:18420"/>
    </ligand>
</feature>
<evidence type="ECO:0000256" key="2">
    <source>
        <dbReference type="PIRSR" id="PIRSR000915-1"/>
    </source>
</evidence>
<dbReference type="AlphaFoldDB" id="A0A4R2NQI2"/>
<gene>
    <name evidence="5" type="ORF">EV207_1272</name>
</gene>
<dbReference type="EMBL" id="SLXK01000027">
    <property type="protein sequence ID" value="TCP24080.1"/>
    <property type="molecule type" value="Genomic_DNA"/>
</dbReference>
<accession>A0A4R2NQI2</accession>
<evidence type="ECO:0000256" key="4">
    <source>
        <dbReference type="PIRSR" id="PIRSR000915-3"/>
    </source>
</evidence>
<proteinExistence type="inferred from homology"/>
<dbReference type="GO" id="GO:0016791">
    <property type="term" value="F:phosphatase activity"/>
    <property type="evidence" value="ECO:0007669"/>
    <property type="project" value="TreeGrafter"/>
</dbReference>
<dbReference type="PANTHER" id="PTHR19288">
    <property type="entry name" value="4-NITROPHENYLPHOSPHATASE-RELATED"/>
    <property type="match status" value="1"/>
</dbReference>
<dbReference type="RefSeq" id="WP_132747134.1">
    <property type="nucleotide sequence ID" value="NZ_SLXK01000027.1"/>
</dbReference>
<keyword evidence="1 4" id="KW-0460">Magnesium</keyword>
<name>A0A4R2NQI2_9BACL</name>
<evidence type="ECO:0000313" key="6">
    <source>
        <dbReference type="Proteomes" id="UP000295416"/>
    </source>
</evidence>
<feature type="binding site" evidence="3">
    <location>
        <position position="185"/>
    </location>
    <ligand>
        <name>substrate</name>
    </ligand>
</feature>
<dbReference type="GO" id="GO:0046872">
    <property type="term" value="F:metal ion binding"/>
    <property type="evidence" value="ECO:0007669"/>
    <property type="project" value="UniProtKB-KW"/>
</dbReference>
<evidence type="ECO:0000256" key="3">
    <source>
        <dbReference type="PIRSR" id="PIRSR000915-2"/>
    </source>
</evidence>
<dbReference type="PIRSF" id="PIRSF000915">
    <property type="entry name" value="PGP-type_phosphatase"/>
    <property type="match status" value="1"/>
</dbReference>
<dbReference type="NCBIfam" id="TIGR01460">
    <property type="entry name" value="HAD-SF-IIA"/>
    <property type="match status" value="1"/>
</dbReference>
<keyword evidence="1 4" id="KW-0479">Metal-binding</keyword>
<reference evidence="5 6" key="1">
    <citation type="submission" date="2019-03" db="EMBL/GenBank/DDBJ databases">
        <title>Genomic Encyclopedia of Type Strains, Phase IV (KMG-IV): sequencing the most valuable type-strain genomes for metagenomic binning, comparative biology and taxonomic classification.</title>
        <authorList>
            <person name="Goeker M."/>
        </authorList>
    </citation>
    <scope>NUCLEOTIDE SEQUENCE [LARGE SCALE GENOMIC DNA]</scope>
    <source>
        <strain evidence="5 6">DSM 19377</strain>
    </source>
</reference>
<dbReference type="EC" id="3.1.3.-" evidence="1"/>
<comment type="similarity">
    <text evidence="1">Belongs to the HAD-like hydrolase superfamily. NagD family.</text>
</comment>
<evidence type="ECO:0000313" key="5">
    <source>
        <dbReference type="EMBL" id="TCP24080.1"/>
    </source>
</evidence>
<comment type="function">
    <text evidence="1">Catalyzes the dephosphorylation of 2-6 carbon acid sugars in vitro.</text>
</comment>
<comment type="cofactor">
    <cofactor evidence="4">
        <name>Mg(2+)</name>
        <dbReference type="ChEBI" id="CHEBI:18420"/>
    </cofactor>
    <text evidence="4">Divalent metal ions. Mg(2+) is the most effective.</text>
</comment>
<dbReference type="PANTHER" id="PTHR19288:SF46">
    <property type="entry name" value="HALOACID DEHALOGENASE-LIKE HYDROLASE DOMAIN-CONTAINING PROTEIN 2"/>
    <property type="match status" value="1"/>
</dbReference>
<dbReference type="OrthoDB" id="9810449at2"/>
<comment type="caution">
    <text evidence="5">The sequence shown here is derived from an EMBL/GenBank/DDBJ whole genome shotgun (WGS) entry which is preliminary data.</text>
</comment>
<protein>
    <recommendedName>
        <fullName evidence="1">Acid sugar phosphatase</fullName>
        <ecNumber evidence="1">3.1.3.-</ecNumber>
    </recommendedName>
</protein>
<feature type="active site" description="Proton donor" evidence="2">
    <location>
        <position position="14"/>
    </location>
</feature>
<dbReference type="InterPro" id="IPR036412">
    <property type="entry name" value="HAD-like_sf"/>
</dbReference>
<organism evidence="5 6">
    <name type="scientific">Scopulibacillus darangshiensis</name>
    <dbReference type="NCBI Taxonomy" id="442528"/>
    <lineage>
        <taxon>Bacteria</taxon>
        <taxon>Bacillati</taxon>
        <taxon>Bacillota</taxon>
        <taxon>Bacilli</taxon>
        <taxon>Bacillales</taxon>
        <taxon>Sporolactobacillaceae</taxon>
        <taxon>Scopulibacillus</taxon>
    </lineage>
</organism>
<dbReference type="InterPro" id="IPR023214">
    <property type="entry name" value="HAD_sf"/>
</dbReference>
<dbReference type="Pfam" id="PF13242">
    <property type="entry name" value="Hydrolase_like"/>
    <property type="match status" value="1"/>
</dbReference>
<dbReference type="Proteomes" id="UP000295416">
    <property type="component" value="Unassembled WGS sequence"/>
</dbReference>